<comment type="caution">
    <text evidence="3">The sequence shown here is derived from an EMBL/GenBank/DDBJ whole genome shotgun (WGS) entry which is preliminary data.</text>
</comment>
<dbReference type="GO" id="GO:0003677">
    <property type="term" value="F:DNA binding"/>
    <property type="evidence" value="ECO:0007669"/>
    <property type="project" value="InterPro"/>
</dbReference>
<dbReference type="EMBL" id="JACBNQ010000004">
    <property type="protein sequence ID" value="NYB73776.1"/>
    <property type="molecule type" value="Genomic_DNA"/>
</dbReference>
<name>A0A974GVY3_SEDHY</name>
<sequence>MIWAYVLENMGLEDNRSNQNIFLLINDLQIPDDNRYFDTNLDRPELESLLQALQSEDRLAIRSVLDLADSLSDLISVFQKLTGKQITLCSCEEDYLCGTDYLDTLTDFTQLYVDFEKKKQEQSYKKAVEDGTVGRPTKSKEVEQAVSMYQSGKYKVNQIESLTGVSKSTLYRYLKNEK</sequence>
<dbReference type="Pfam" id="PF00239">
    <property type="entry name" value="Resolvase"/>
    <property type="match status" value="1"/>
</dbReference>
<feature type="domain" description="Resolvase HTH" evidence="2">
    <location>
        <begin position="134"/>
        <end position="175"/>
    </location>
</feature>
<dbReference type="Gene3D" id="3.40.50.1390">
    <property type="entry name" value="Resolvase, N-terminal catalytic domain"/>
    <property type="match status" value="1"/>
</dbReference>
<dbReference type="AlphaFoldDB" id="A0A974GVY3"/>
<proteinExistence type="predicted"/>
<dbReference type="Proteomes" id="UP000611629">
    <property type="component" value="Unassembled WGS sequence"/>
</dbReference>
<gene>
    <name evidence="3" type="ORF">HZF24_06430</name>
</gene>
<dbReference type="Gene3D" id="1.10.10.60">
    <property type="entry name" value="Homeodomain-like"/>
    <property type="match status" value="1"/>
</dbReference>
<dbReference type="RefSeq" id="WP_179237471.1">
    <property type="nucleotide sequence ID" value="NZ_JACBNQ010000004.1"/>
</dbReference>
<protein>
    <submittedName>
        <fullName evidence="3">Recombinase family protein</fullName>
    </submittedName>
</protein>
<dbReference type="InterPro" id="IPR006119">
    <property type="entry name" value="Resolv_N"/>
</dbReference>
<dbReference type="InterPro" id="IPR036162">
    <property type="entry name" value="Resolvase-like_N_sf"/>
</dbReference>
<evidence type="ECO:0000259" key="2">
    <source>
        <dbReference type="Pfam" id="PF02796"/>
    </source>
</evidence>
<accession>A0A974GVY3</accession>
<dbReference type="GO" id="GO:0000150">
    <property type="term" value="F:DNA strand exchange activity"/>
    <property type="evidence" value="ECO:0007669"/>
    <property type="project" value="InterPro"/>
</dbReference>
<feature type="domain" description="Resolvase/invertase-type recombinase catalytic" evidence="1">
    <location>
        <begin position="40"/>
        <end position="127"/>
    </location>
</feature>
<evidence type="ECO:0000313" key="4">
    <source>
        <dbReference type="Proteomes" id="UP000611629"/>
    </source>
</evidence>
<reference evidence="3" key="1">
    <citation type="submission" date="2020-07" db="EMBL/GenBank/DDBJ databases">
        <title>Genomic analysis of a strain of Sedimentibacter Hydroxybenzoicus DSM7310.</title>
        <authorList>
            <person name="Ma S."/>
        </authorList>
    </citation>
    <scope>NUCLEOTIDE SEQUENCE</scope>
    <source>
        <strain evidence="3">DSM 7310</strain>
    </source>
</reference>
<dbReference type="InterPro" id="IPR006120">
    <property type="entry name" value="Resolvase_HTH_dom"/>
</dbReference>
<dbReference type="Pfam" id="PF02796">
    <property type="entry name" value="HTH_7"/>
    <property type="match status" value="1"/>
</dbReference>
<keyword evidence="4" id="KW-1185">Reference proteome</keyword>
<organism evidence="3 4">
    <name type="scientific">Sedimentibacter hydroxybenzoicus DSM 7310</name>
    <dbReference type="NCBI Taxonomy" id="1123245"/>
    <lineage>
        <taxon>Bacteria</taxon>
        <taxon>Bacillati</taxon>
        <taxon>Bacillota</taxon>
        <taxon>Tissierellia</taxon>
        <taxon>Sedimentibacter</taxon>
    </lineage>
</organism>
<evidence type="ECO:0000313" key="3">
    <source>
        <dbReference type="EMBL" id="NYB73776.1"/>
    </source>
</evidence>
<evidence type="ECO:0000259" key="1">
    <source>
        <dbReference type="Pfam" id="PF00239"/>
    </source>
</evidence>
<dbReference type="SUPFAM" id="SSF53041">
    <property type="entry name" value="Resolvase-like"/>
    <property type="match status" value="1"/>
</dbReference>